<protein>
    <submittedName>
        <fullName evidence="1">Uncharacterized protein</fullName>
    </submittedName>
</protein>
<sequence>MALFFQKRLHCFYCGSRSSKPQKGSTRQWRCSECQAVNHLDENGEITDPPPAEASFQPSQPQYARPLSHAQVDRSSDSSIFCSTCLKNQYLLTETLASYLPPQSHPDYDAYEASYPEYRKSLESRYPQVCERCEPKVIGRIRQAGYAAKADHLRRMMERSRGGRTGRNKGNWRWRSLLVSTGAVSFWASITGQLLWDITGCIPDIGYSLEYQEYAQPSKILSQCFWQGVETYCMSKECAMTLQPYAGLALVLGVFSLWWNPQLRSKVSGRSGRITGVREYYRIQIVALVARFISWVMLQDTSITDLNPNLSRAIHIFIGLFTLFTTIASRASIQFSAKPIVSWNENLDSLTTTNSRTDKDGPRPPLSISQAAAPSLSHDVPRFPITKLAAPRAATPEPYIPPTPPLDPSYDSDAMDWTPSHQQAIQPSFHLSRRKPEPVVVPSPFQGQLPPAPKPPSWQLRNPRPTPLVRPPEKPNPFHTAPILQPTIATSHDSKSLTKSSDMVMAPPKFFPQSDFKAETGLESLFDKAFSIADSPGKGERHSKSKTAESEPVANKPLHLLKSILLVFGLTLWVGSRPLGLPRNTTETVVLSLSFLVAGFSLLELLMKPMVHWRTTDIFLSVAELLGCAYFALTRTGHFEEFTTFDNAGIYFVSFLTGQELFGLRFLFERKEPSVVAQAPIQPENRRPETPPLMSPSLSTSSGERTPTRASFLSKPEPSLRMDHSPAKKQPPRYQPSPALQPLHPNSSTLNRQSTSHPVPKAESTLASFSTITQSQLLSSSFGSTDRFMSPASVTSVSSAEYDTSTISEPPSPILSARHRTPGPSINGLSLEDSPIPMKNIVPTPRYSLRSRRR</sequence>
<proteinExistence type="predicted"/>
<reference evidence="1" key="1">
    <citation type="journal article" date="2022" name="bioRxiv">
        <title>Population genetic analysis of Ophidiomyces ophidiicola, the causative agent of snake fungal disease, indicates recent introductions to the USA.</title>
        <authorList>
            <person name="Ladner J.T."/>
            <person name="Palmer J.M."/>
            <person name="Ettinger C.L."/>
            <person name="Stajich J.E."/>
            <person name="Farrell T.M."/>
            <person name="Glorioso B.M."/>
            <person name="Lawson B."/>
            <person name="Price S.J."/>
            <person name="Stengle A.G."/>
            <person name="Grear D.A."/>
            <person name="Lorch J.M."/>
        </authorList>
    </citation>
    <scope>NUCLEOTIDE SEQUENCE</scope>
    <source>
        <strain evidence="1">NWHC 24266-5</strain>
    </source>
</reference>
<organism evidence="1">
    <name type="scientific">Ophidiomyces ophidiicola</name>
    <dbReference type="NCBI Taxonomy" id="1387563"/>
    <lineage>
        <taxon>Eukaryota</taxon>
        <taxon>Fungi</taxon>
        <taxon>Dikarya</taxon>
        <taxon>Ascomycota</taxon>
        <taxon>Pezizomycotina</taxon>
        <taxon>Eurotiomycetes</taxon>
        <taxon>Eurotiomycetidae</taxon>
        <taxon>Onygenales</taxon>
        <taxon>Onygenaceae</taxon>
        <taxon>Ophidiomyces</taxon>
    </lineage>
</organism>
<dbReference type="EMBL" id="JALBCA010000035">
    <property type="protein sequence ID" value="KAI2387887.1"/>
    <property type="molecule type" value="Genomic_DNA"/>
</dbReference>
<name>A0ACB8UXU3_9EURO</name>
<gene>
    <name evidence="1" type="ORF">LOY88_002844</name>
</gene>
<accession>A0ACB8UXU3</accession>
<comment type="caution">
    <text evidence="1">The sequence shown here is derived from an EMBL/GenBank/DDBJ whole genome shotgun (WGS) entry which is preliminary data.</text>
</comment>
<evidence type="ECO:0000313" key="1">
    <source>
        <dbReference type="EMBL" id="KAI2387887.1"/>
    </source>
</evidence>